<evidence type="ECO:0000256" key="3">
    <source>
        <dbReference type="ARBA" id="ARBA00022741"/>
    </source>
</evidence>
<comment type="similarity">
    <text evidence="1 8">Belongs to the class-II aminoacyl-tRNA synthetase family.</text>
</comment>
<evidence type="ECO:0000256" key="8">
    <source>
        <dbReference type="HAMAP-Rule" id="MF_00255"/>
    </source>
</evidence>
<dbReference type="InterPro" id="IPR006194">
    <property type="entry name" value="Gly-tRNA-synth_heterodimer"/>
</dbReference>
<dbReference type="HAMAP" id="MF_00255">
    <property type="entry name" value="Gly_tRNA_synth_beta"/>
    <property type="match status" value="1"/>
</dbReference>
<evidence type="ECO:0000256" key="5">
    <source>
        <dbReference type="ARBA" id="ARBA00022917"/>
    </source>
</evidence>
<sequence>MNKNLLIEIGVEELPALPLLKELPNIEKKWIEILKNYKLESEFKFYYTPRRLVFFHQNFKERQDDSFVEFIGAPKNIAYKDGKLSNAGLSFLQKAGISEEELEFKEIKGKEVLYYKKYIQGQKSQEILPLMIENFLKSLNFGKSMRWGEYTFEFIRAIRSMVCLLDSKVLEFELYGVKSSNKTFVHRSVSYDLLSFNSIQAYFEILEQNYIILDPEKRKEKILNEFKALEQKHFINIAQDDELLNEVIAITEYPSALLGGFDKNYLEIPKEVIITSMRENQRYFAVFKNEELSNHFIVVSNSVCKDYTQIIEGNERVLRARLSDAMFFWKNDLKTGLNPDKLSYITYLENLGSMKDKSLREEYIAEILCEIYNNPNTKDIKTAIKYSKADLNSQMVYEFTNLQGIMGSYYAKAMGFNEAICLAIKEQYLPDGENSKLPSNEFSSIVSLANKLDTLLGLFSIGKLPSGSKDPYALRRAASGVLKIILNTKKDLDLDDLFSKICKNYKEFDIQILKDFIFERLYTFYEVNASFIKAVLSSKNTNIIYINNAIKALIKISQKENFSENFSTFKRLANIASKPKYPLEKTLFTQEEENKLYEAFLQTLNFNDVEEKLDSLFALKPLIDNFFDKVMINVDDEKIKNNRQALVYQIYSEFLKIADIKEVSL</sequence>
<evidence type="ECO:0000313" key="9">
    <source>
        <dbReference type="EMBL" id="TBR81485.1"/>
    </source>
</evidence>
<dbReference type="EMBL" id="QPGR01000004">
    <property type="protein sequence ID" value="TBR81485.1"/>
    <property type="molecule type" value="Genomic_DNA"/>
</dbReference>
<evidence type="ECO:0000313" key="10">
    <source>
        <dbReference type="Proteomes" id="UP000292583"/>
    </source>
</evidence>
<keyword evidence="6 8" id="KW-0030">Aminoacyl-tRNA synthetase</keyword>
<dbReference type="GO" id="GO:0005524">
    <property type="term" value="F:ATP binding"/>
    <property type="evidence" value="ECO:0007669"/>
    <property type="project" value="UniProtKB-UniRule"/>
</dbReference>
<dbReference type="GO" id="GO:0006426">
    <property type="term" value="P:glycyl-tRNA aminoacylation"/>
    <property type="evidence" value="ECO:0007669"/>
    <property type="project" value="UniProtKB-UniRule"/>
</dbReference>
<dbReference type="RefSeq" id="WP_131186509.1">
    <property type="nucleotide sequence ID" value="NZ_QPGR01000004.1"/>
</dbReference>
<dbReference type="PROSITE" id="PS50861">
    <property type="entry name" value="AA_TRNA_LIGASE_II_GLYAB"/>
    <property type="match status" value="1"/>
</dbReference>
<comment type="caution">
    <text evidence="9">The sequence shown here is derived from an EMBL/GenBank/DDBJ whole genome shotgun (WGS) entry which is preliminary data.</text>
</comment>
<dbReference type="PANTHER" id="PTHR30075">
    <property type="entry name" value="GLYCYL-TRNA SYNTHETASE"/>
    <property type="match status" value="1"/>
</dbReference>
<evidence type="ECO:0000256" key="2">
    <source>
        <dbReference type="ARBA" id="ARBA00022598"/>
    </source>
</evidence>
<gene>
    <name evidence="8" type="primary">glyS</name>
    <name evidence="9" type="ORF">DU473_03135</name>
</gene>
<keyword evidence="3 8" id="KW-0547">Nucleotide-binding</keyword>
<protein>
    <recommendedName>
        <fullName evidence="8">Glycine--tRNA ligase beta subunit</fullName>
        <ecNumber evidence="8">6.1.1.14</ecNumber>
    </recommendedName>
    <alternativeName>
        <fullName evidence="8">Glycyl-tRNA synthetase beta subunit</fullName>
        <shortName evidence="8">GlyRS</shortName>
    </alternativeName>
</protein>
<dbReference type="InterPro" id="IPR015944">
    <property type="entry name" value="Gly-tRNA-synth_bsu"/>
</dbReference>
<dbReference type="PANTHER" id="PTHR30075:SF2">
    <property type="entry name" value="GLYCINE--TRNA LIGASE, CHLOROPLASTIC_MITOCHONDRIAL 2"/>
    <property type="match status" value="1"/>
</dbReference>
<keyword evidence="10" id="KW-1185">Reference proteome</keyword>
<dbReference type="AlphaFoldDB" id="A0A4Q9JV60"/>
<dbReference type="SUPFAM" id="SSF109604">
    <property type="entry name" value="HD-domain/PDEase-like"/>
    <property type="match status" value="1"/>
</dbReference>
<dbReference type="Pfam" id="PF02092">
    <property type="entry name" value="tRNA_synt_2f"/>
    <property type="match status" value="1"/>
</dbReference>
<dbReference type="NCBIfam" id="TIGR00211">
    <property type="entry name" value="glyS"/>
    <property type="match status" value="1"/>
</dbReference>
<keyword evidence="4 8" id="KW-0067">ATP-binding</keyword>
<dbReference type="GO" id="GO:0004820">
    <property type="term" value="F:glycine-tRNA ligase activity"/>
    <property type="evidence" value="ECO:0007669"/>
    <property type="project" value="UniProtKB-UniRule"/>
</dbReference>
<evidence type="ECO:0000256" key="6">
    <source>
        <dbReference type="ARBA" id="ARBA00023146"/>
    </source>
</evidence>
<dbReference type="PRINTS" id="PR01045">
    <property type="entry name" value="TRNASYNTHGB"/>
</dbReference>
<dbReference type="Proteomes" id="UP000292583">
    <property type="component" value="Unassembled WGS sequence"/>
</dbReference>
<evidence type="ECO:0000256" key="4">
    <source>
        <dbReference type="ARBA" id="ARBA00022840"/>
    </source>
</evidence>
<comment type="subunit">
    <text evidence="8">Tetramer of two alpha and two beta subunits.</text>
</comment>
<comment type="catalytic activity">
    <reaction evidence="7 8">
        <text>tRNA(Gly) + glycine + ATP = glycyl-tRNA(Gly) + AMP + diphosphate</text>
        <dbReference type="Rhea" id="RHEA:16013"/>
        <dbReference type="Rhea" id="RHEA-COMP:9664"/>
        <dbReference type="Rhea" id="RHEA-COMP:9683"/>
        <dbReference type="ChEBI" id="CHEBI:30616"/>
        <dbReference type="ChEBI" id="CHEBI:33019"/>
        <dbReference type="ChEBI" id="CHEBI:57305"/>
        <dbReference type="ChEBI" id="CHEBI:78442"/>
        <dbReference type="ChEBI" id="CHEBI:78522"/>
        <dbReference type="ChEBI" id="CHEBI:456215"/>
        <dbReference type="EC" id="6.1.1.14"/>
    </reaction>
</comment>
<accession>A0A4Q9JV60</accession>
<evidence type="ECO:0000256" key="7">
    <source>
        <dbReference type="ARBA" id="ARBA00047937"/>
    </source>
</evidence>
<keyword evidence="5 8" id="KW-0648">Protein biosynthesis</keyword>
<dbReference type="EC" id="6.1.1.14" evidence="8"/>
<dbReference type="OrthoDB" id="9775440at2"/>
<proteinExistence type="inferred from homology"/>
<reference evidence="9 10" key="1">
    <citation type="submission" date="2018-07" db="EMBL/GenBank/DDBJ databases">
        <title>Campylobacter zealandensis sp. nov., isolated from birds and water in New Zealand.</title>
        <authorList>
            <person name="Wilkinson D.A."/>
            <person name="Biggs P.J."/>
            <person name="French N.P."/>
            <person name="Midwinter A.C."/>
        </authorList>
    </citation>
    <scope>NUCLEOTIDE SEQUENCE [LARGE SCALE GENOMIC DNA]</scope>
    <source>
        <strain evidence="9 10">B423b</strain>
    </source>
</reference>
<comment type="subcellular location">
    <subcellularLocation>
        <location evidence="8">Cytoplasm</location>
    </subcellularLocation>
</comment>
<evidence type="ECO:0000256" key="1">
    <source>
        <dbReference type="ARBA" id="ARBA00008226"/>
    </source>
</evidence>
<keyword evidence="2 8" id="KW-0436">Ligase</keyword>
<keyword evidence="8" id="KW-0963">Cytoplasm</keyword>
<organism evidence="9 10">
    <name type="scientific">Campylobacter novaezeelandiae</name>
    <dbReference type="NCBI Taxonomy" id="2267891"/>
    <lineage>
        <taxon>Bacteria</taxon>
        <taxon>Pseudomonadati</taxon>
        <taxon>Campylobacterota</taxon>
        <taxon>Epsilonproteobacteria</taxon>
        <taxon>Campylobacterales</taxon>
        <taxon>Campylobacteraceae</taxon>
        <taxon>Campylobacter</taxon>
    </lineage>
</organism>
<name>A0A4Q9JV60_9BACT</name>
<dbReference type="GO" id="GO:0005829">
    <property type="term" value="C:cytosol"/>
    <property type="evidence" value="ECO:0007669"/>
    <property type="project" value="TreeGrafter"/>
</dbReference>